<dbReference type="InParanoid" id="Q5KPX2"/>
<keyword evidence="3" id="KW-1185">Reference proteome</keyword>
<dbReference type="EMBL" id="AE017341">
    <property type="protein sequence ID" value="AAW41273.1"/>
    <property type="molecule type" value="Genomic_DNA"/>
</dbReference>
<dbReference type="OMA" id="RYWIQDG"/>
<dbReference type="AlphaFoldDB" id="Q5KPX2"/>
<dbReference type="GeneID" id="3253609"/>
<dbReference type="STRING" id="214684.Q5KPX2"/>
<dbReference type="eggNOG" id="ENOG502RXTC">
    <property type="taxonomic scope" value="Eukaryota"/>
</dbReference>
<accession>Q560X1</accession>
<dbReference type="RefSeq" id="XP_567092.1">
    <property type="nucleotide sequence ID" value="XM_567092.2"/>
</dbReference>
<dbReference type="Proteomes" id="UP000002149">
    <property type="component" value="Chromosome 1"/>
</dbReference>
<dbReference type="OrthoDB" id="2310204at2759"/>
<dbReference type="KEGG" id="cne:CNA01240"/>
<keyword evidence="1" id="KW-0732">Signal</keyword>
<sequence>MVPLSVSATAFFLASHLLIFLPQASASPSPIDVAGASEASVILDHVGRDPVERAVLGSATTLSKRASGYTNPEDNGGYMLTIVNGTYPAGMGEPLNVILSGDSDAEVLVKSADDGGFLNYMLSAGLGEECLGQHLGADQQANLGDDQGNVTEVEELRYNYGNPYIGTCQETFNGGLHLRYWIQNTTGAYFMAVSVEKSLTEGHDIVVNGYNIGRDELVGNLTGQSIDTRTLSNTSTLSGSATYNNYTYQTDVEYVPGLLENSSDGINHYLTVEEDGYPAIDGLVAVLTVRITDRPASSSFAFPTLSITPVALLVPLLSAILTLF</sequence>
<evidence type="ECO:0000313" key="2">
    <source>
        <dbReference type="EMBL" id="AAW41273.1"/>
    </source>
</evidence>
<accession>Q5KPX2</accession>
<proteinExistence type="predicted"/>
<reference evidence="2 3" key="1">
    <citation type="journal article" date="2005" name="Science">
        <title>The genome of the basidiomycetous yeast and human pathogen Cryptococcus neoformans.</title>
        <authorList>
            <person name="Loftus B.J."/>
            <person name="Fung E."/>
            <person name="Roncaglia P."/>
            <person name="Rowley D."/>
            <person name="Amedeo P."/>
            <person name="Bruno D."/>
            <person name="Vamathevan J."/>
            <person name="Miranda M."/>
            <person name="Anderson I.J."/>
            <person name="Fraser J.A."/>
            <person name="Allen J.E."/>
            <person name="Bosdet I.E."/>
            <person name="Brent M.R."/>
            <person name="Chiu R."/>
            <person name="Doering T.L."/>
            <person name="Donlin M.J."/>
            <person name="D'Souza C.A."/>
            <person name="Fox D.S."/>
            <person name="Grinberg V."/>
            <person name="Fu J."/>
            <person name="Fukushima M."/>
            <person name="Haas B.J."/>
            <person name="Huang J.C."/>
            <person name="Janbon G."/>
            <person name="Jones S.J."/>
            <person name="Koo H.L."/>
            <person name="Krzywinski M.I."/>
            <person name="Kwon-Chung J.K."/>
            <person name="Lengeler K.B."/>
            <person name="Maiti R."/>
            <person name="Marra M.A."/>
            <person name="Marra R.E."/>
            <person name="Mathewson C.A."/>
            <person name="Mitchell T.G."/>
            <person name="Pertea M."/>
            <person name="Riggs F.R."/>
            <person name="Salzberg S.L."/>
            <person name="Schein J.E."/>
            <person name="Shvartsbeyn A."/>
            <person name="Shin H."/>
            <person name="Shumway M."/>
            <person name="Specht C.A."/>
            <person name="Suh B.B."/>
            <person name="Tenney A."/>
            <person name="Utterback T.R."/>
            <person name="Wickes B.L."/>
            <person name="Wortman J.R."/>
            <person name="Wye N.H."/>
            <person name="Kronstad J.W."/>
            <person name="Lodge J.K."/>
            <person name="Heitman J."/>
            <person name="Davis R.W."/>
            <person name="Fraser C.M."/>
            <person name="Hyman R.W."/>
        </authorList>
    </citation>
    <scope>NUCLEOTIDE SEQUENCE [LARGE SCALE GENOMIC DNA]</scope>
    <source>
        <strain evidence="3">JEC21 / ATCC MYA-565</strain>
    </source>
</reference>
<dbReference type="HOGENOM" id="CLU_061244_0_0_1"/>
<evidence type="ECO:0000256" key="1">
    <source>
        <dbReference type="SAM" id="SignalP"/>
    </source>
</evidence>
<feature type="signal peptide" evidence="1">
    <location>
        <begin position="1"/>
        <end position="26"/>
    </location>
</feature>
<protein>
    <submittedName>
        <fullName evidence="2">Conserved expressed protein</fullName>
    </submittedName>
</protein>
<dbReference type="VEuPathDB" id="FungiDB:CNA01240"/>
<gene>
    <name evidence="2" type="ordered locus">CNA01240</name>
</gene>
<name>Q5KPX2_CRYD1</name>
<dbReference type="PaxDb" id="214684-Q5KPX2"/>
<organism evidence="2 3">
    <name type="scientific">Cryptococcus deneoformans (strain JEC21 / ATCC MYA-565)</name>
    <name type="common">Cryptococcus neoformans var. neoformans serotype D</name>
    <dbReference type="NCBI Taxonomy" id="214684"/>
    <lineage>
        <taxon>Eukaryota</taxon>
        <taxon>Fungi</taxon>
        <taxon>Dikarya</taxon>
        <taxon>Basidiomycota</taxon>
        <taxon>Agaricomycotina</taxon>
        <taxon>Tremellomycetes</taxon>
        <taxon>Tremellales</taxon>
        <taxon>Cryptococcaceae</taxon>
        <taxon>Cryptococcus</taxon>
        <taxon>Cryptococcus neoformans species complex</taxon>
    </lineage>
</organism>
<evidence type="ECO:0000313" key="3">
    <source>
        <dbReference type="Proteomes" id="UP000002149"/>
    </source>
</evidence>
<feature type="chain" id="PRO_5004258291" evidence="1">
    <location>
        <begin position="27"/>
        <end position="324"/>
    </location>
</feature>